<dbReference type="InterPro" id="IPR013752">
    <property type="entry name" value="KPA_reductase"/>
</dbReference>
<dbReference type="EC" id="1.1.1.169" evidence="4"/>
<reference evidence="8" key="1">
    <citation type="submission" date="2021-07" db="EMBL/GenBank/DDBJ databases">
        <authorList>
            <person name="Branca A.L. A."/>
        </authorList>
    </citation>
    <scope>NUCLEOTIDE SEQUENCE</scope>
</reference>
<dbReference type="NCBIfam" id="TIGR00745">
    <property type="entry name" value="apbA_panE"/>
    <property type="match status" value="1"/>
</dbReference>
<dbReference type="SUPFAM" id="SSF48179">
    <property type="entry name" value="6-phosphogluconate dehydrogenase C-terminal domain-like"/>
    <property type="match status" value="1"/>
</dbReference>
<organism evidence="8 9">
    <name type="scientific">Penicillium nalgiovense</name>
    <dbReference type="NCBI Taxonomy" id="60175"/>
    <lineage>
        <taxon>Eukaryota</taxon>
        <taxon>Fungi</taxon>
        <taxon>Dikarya</taxon>
        <taxon>Ascomycota</taxon>
        <taxon>Pezizomycotina</taxon>
        <taxon>Eurotiomycetes</taxon>
        <taxon>Eurotiomycetidae</taxon>
        <taxon>Eurotiales</taxon>
        <taxon>Aspergillaceae</taxon>
        <taxon>Penicillium</taxon>
    </lineage>
</organism>
<dbReference type="SUPFAM" id="SSF51735">
    <property type="entry name" value="NAD(P)-binding Rossmann-fold domains"/>
    <property type="match status" value="1"/>
</dbReference>
<keyword evidence="5" id="KW-0812">Transmembrane</keyword>
<dbReference type="EMBL" id="CAJVNV010000627">
    <property type="protein sequence ID" value="CAG8303311.1"/>
    <property type="molecule type" value="Genomic_DNA"/>
</dbReference>
<dbReference type="Gene3D" id="3.40.50.720">
    <property type="entry name" value="NAD(P)-binding Rossmann-like Domain"/>
    <property type="match status" value="2"/>
</dbReference>
<evidence type="ECO:0000256" key="1">
    <source>
        <dbReference type="ARBA" id="ARBA00007870"/>
    </source>
</evidence>
<comment type="function">
    <text evidence="4">Catalyzes the NADPH-dependent reduction of ketopantoate into pantoic acid.</text>
</comment>
<proteinExistence type="inferred from homology"/>
<keyword evidence="3 4" id="KW-0560">Oxidoreductase</keyword>
<dbReference type="InterPro" id="IPR051402">
    <property type="entry name" value="KPR-Related"/>
</dbReference>
<dbReference type="InterPro" id="IPR036291">
    <property type="entry name" value="NAD(P)-bd_dom_sf"/>
</dbReference>
<feature type="transmembrane region" description="Helical" evidence="5">
    <location>
        <begin position="7"/>
        <end position="24"/>
    </location>
</feature>
<feature type="domain" description="Ketopantoate reductase C-terminal" evidence="7">
    <location>
        <begin position="212"/>
        <end position="334"/>
    </location>
</feature>
<dbReference type="OrthoDB" id="3609at2759"/>
<dbReference type="GO" id="GO:0005737">
    <property type="term" value="C:cytoplasm"/>
    <property type="evidence" value="ECO:0007669"/>
    <property type="project" value="TreeGrafter"/>
</dbReference>
<evidence type="ECO:0000259" key="6">
    <source>
        <dbReference type="Pfam" id="PF02558"/>
    </source>
</evidence>
<evidence type="ECO:0000313" key="8">
    <source>
        <dbReference type="EMBL" id="CAG8303311.1"/>
    </source>
</evidence>
<comment type="catalytic activity">
    <reaction evidence="4">
        <text>(R)-pantoate + NADP(+) = 2-dehydropantoate + NADPH + H(+)</text>
        <dbReference type="Rhea" id="RHEA:16233"/>
        <dbReference type="ChEBI" id="CHEBI:11561"/>
        <dbReference type="ChEBI" id="CHEBI:15378"/>
        <dbReference type="ChEBI" id="CHEBI:15980"/>
        <dbReference type="ChEBI" id="CHEBI:57783"/>
        <dbReference type="ChEBI" id="CHEBI:58349"/>
        <dbReference type="EC" id="1.1.1.169"/>
    </reaction>
</comment>
<evidence type="ECO:0000259" key="7">
    <source>
        <dbReference type="Pfam" id="PF08546"/>
    </source>
</evidence>
<name>A0A9W4IL98_PENNA</name>
<comment type="similarity">
    <text evidence="1 4">Belongs to the ketopantoate reductase family.</text>
</comment>
<gene>
    <name evidence="8" type="ORF">PNAL_LOCUS9906</name>
</gene>
<dbReference type="PANTHER" id="PTHR21708:SF40">
    <property type="entry name" value="REDUCTASE FAMILY PROTEIN, PUTATIVE (AFU_ORTHOLOGUE AFUA_2G14497)-RELATED"/>
    <property type="match status" value="1"/>
</dbReference>
<dbReference type="InterPro" id="IPR013332">
    <property type="entry name" value="KPR_N"/>
</dbReference>
<sequence>MADQIDVLVYGLGAIGSFYAFILSRSDRVRLTVVARSNYEAVKANVSTSVFCWALDCSSIDIWAPKRELLSIARIMAIIPFIHTEVLVKSVADISPVDYVVCAHKAIDQDEVVAQLQPAIDSRTTIVVIQNGVGNEEPFRKRFPDSSIITCVTWVGATQTSPGIVAHTKSEDMQIGLFPNPKVESPVEQQRLDTFADLLRNGKTRFQVLADMQIQRWEKVVWNVAWNSLTTLTMVDTQSWLKSSEDATPFTRQLMQEVINIARGCGVPLEDGLIDQLMDKINALPGIGSSMQTDCKSGRPMEIDVILGFPVRKSRELGVQAPFLETLYVLLQAVDGRLRAAR</sequence>
<keyword evidence="5" id="KW-1133">Transmembrane helix</keyword>
<dbReference type="Pfam" id="PF02558">
    <property type="entry name" value="ApbA"/>
    <property type="match status" value="1"/>
</dbReference>
<keyword evidence="5" id="KW-0472">Membrane</keyword>
<dbReference type="PANTHER" id="PTHR21708">
    <property type="entry name" value="PROBABLE 2-DEHYDROPANTOATE 2-REDUCTASE"/>
    <property type="match status" value="1"/>
</dbReference>
<dbReference type="InterPro" id="IPR008927">
    <property type="entry name" value="6-PGluconate_DH-like_C_sf"/>
</dbReference>
<comment type="caution">
    <text evidence="8">The sequence shown here is derived from an EMBL/GenBank/DDBJ whole genome shotgun (WGS) entry which is preliminary data.</text>
</comment>
<evidence type="ECO:0000313" key="9">
    <source>
        <dbReference type="Proteomes" id="UP001153461"/>
    </source>
</evidence>
<accession>A0A9W4IL98</accession>
<feature type="domain" description="Ketopantoate reductase N-terminal" evidence="6">
    <location>
        <begin position="7"/>
        <end position="179"/>
    </location>
</feature>
<evidence type="ECO:0000256" key="2">
    <source>
        <dbReference type="ARBA" id="ARBA00022857"/>
    </source>
</evidence>
<dbReference type="AlphaFoldDB" id="A0A9W4IL98"/>
<evidence type="ECO:0000256" key="4">
    <source>
        <dbReference type="RuleBase" id="RU362068"/>
    </source>
</evidence>
<dbReference type="Proteomes" id="UP001153461">
    <property type="component" value="Unassembled WGS sequence"/>
</dbReference>
<dbReference type="GO" id="GO:0015940">
    <property type="term" value="P:pantothenate biosynthetic process"/>
    <property type="evidence" value="ECO:0007669"/>
    <property type="project" value="InterPro"/>
</dbReference>
<evidence type="ECO:0000256" key="3">
    <source>
        <dbReference type="ARBA" id="ARBA00023002"/>
    </source>
</evidence>
<evidence type="ECO:0000256" key="5">
    <source>
        <dbReference type="SAM" id="Phobius"/>
    </source>
</evidence>
<protein>
    <recommendedName>
        <fullName evidence="4">2-dehydropantoate 2-reductase</fullName>
        <ecNumber evidence="4">1.1.1.169</ecNumber>
    </recommendedName>
    <alternativeName>
        <fullName evidence="4">Ketopantoate reductase</fullName>
    </alternativeName>
</protein>
<dbReference type="Pfam" id="PF08546">
    <property type="entry name" value="ApbA_C"/>
    <property type="match status" value="1"/>
</dbReference>
<keyword evidence="2 4" id="KW-0521">NADP</keyword>
<dbReference type="Gene3D" id="1.10.1040.10">
    <property type="entry name" value="N-(1-d-carboxylethyl)-l-norvaline Dehydrogenase, domain 2"/>
    <property type="match status" value="1"/>
</dbReference>
<dbReference type="InterPro" id="IPR003710">
    <property type="entry name" value="ApbA"/>
</dbReference>
<dbReference type="InterPro" id="IPR013328">
    <property type="entry name" value="6PGD_dom2"/>
</dbReference>
<dbReference type="FunFam" id="1.10.1040.10:FF:000017">
    <property type="entry name" value="2-dehydropantoate 2-reductase"/>
    <property type="match status" value="1"/>
</dbReference>
<dbReference type="GO" id="GO:0008677">
    <property type="term" value="F:2-dehydropantoate 2-reductase activity"/>
    <property type="evidence" value="ECO:0007669"/>
    <property type="project" value="UniProtKB-EC"/>
</dbReference>